<protein>
    <submittedName>
        <fullName evidence="2">Prolactin regulatory element-binding protein</fullName>
    </submittedName>
</protein>
<name>A0A4D9DRA4_9SAUR</name>
<accession>A0A4D9DRA4</accession>
<evidence type="ECO:0000313" key="2">
    <source>
        <dbReference type="EMBL" id="TFJ99678.1"/>
    </source>
</evidence>
<sequence>MGFSHSQAFHSHDDDAPRRSLLQPRRLGQAPFLQYEGDDGSRHQEEQDQGAASGPDGEGHDRPCNVERDMVTAVCKAACGTAGPALVTEQLPCSRDPCELPEA</sequence>
<gene>
    <name evidence="2" type="ORF">DR999_PMT18274</name>
</gene>
<proteinExistence type="predicted"/>
<dbReference type="EMBL" id="QXTE01000312">
    <property type="protein sequence ID" value="TFJ99678.1"/>
    <property type="molecule type" value="Genomic_DNA"/>
</dbReference>
<feature type="region of interest" description="Disordered" evidence="1">
    <location>
        <begin position="1"/>
        <end position="65"/>
    </location>
</feature>
<reference evidence="2 3" key="1">
    <citation type="submission" date="2019-04" db="EMBL/GenBank/DDBJ databases">
        <title>Draft genome of the big-headed turtle Platysternon megacephalum.</title>
        <authorList>
            <person name="Gong S."/>
        </authorList>
    </citation>
    <scope>NUCLEOTIDE SEQUENCE [LARGE SCALE GENOMIC DNA]</scope>
    <source>
        <strain evidence="2">DO16091913</strain>
        <tissue evidence="2">Muscle</tissue>
    </source>
</reference>
<dbReference type="AlphaFoldDB" id="A0A4D9DRA4"/>
<keyword evidence="3" id="KW-1185">Reference proteome</keyword>
<organism evidence="2 3">
    <name type="scientific">Platysternon megacephalum</name>
    <name type="common">big-headed turtle</name>
    <dbReference type="NCBI Taxonomy" id="55544"/>
    <lineage>
        <taxon>Eukaryota</taxon>
        <taxon>Metazoa</taxon>
        <taxon>Chordata</taxon>
        <taxon>Craniata</taxon>
        <taxon>Vertebrata</taxon>
        <taxon>Euteleostomi</taxon>
        <taxon>Archelosauria</taxon>
        <taxon>Testudinata</taxon>
        <taxon>Testudines</taxon>
        <taxon>Cryptodira</taxon>
        <taxon>Durocryptodira</taxon>
        <taxon>Testudinoidea</taxon>
        <taxon>Platysternidae</taxon>
        <taxon>Platysternon</taxon>
    </lineage>
</organism>
<evidence type="ECO:0000256" key="1">
    <source>
        <dbReference type="SAM" id="MobiDB-lite"/>
    </source>
</evidence>
<reference evidence="2 3" key="2">
    <citation type="submission" date="2019-04" db="EMBL/GenBank/DDBJ databases">
        <title>The genome sequence of big-headed turtle.</title>
        <authorList>
            <person name="Gong S."/>
        </authorList>
    </citation>
    <scope>NUCLEOTIDE SEQUENCE [LARGE SCALE GENOMIC DNA]</scope>
    <source>
        <strain evidence="2">DO16091913</strain>
        <tissue evidence="2">Muscle</tissue>
    </source>
</reference>
<comment type="caution">
    <text evidence="2">The sequence shown here is derived from an EMBL/GenBank/DDBJ whole genome shotgun (WGS) entry which is preliminary data.</text>
</comment>
<dbReference type="Proteomes" id="UP000297703">
    <property type="component" value="Unassembled WGS sequence"/>
</dbReference>
<evidence type="ECO:0000313" key="3">
    <source>
        <dbReference type="Proteomes" id="UP000297703"/>
    </source>
</evidence>